<organism evidence="9 10">
    <name type="scientific">Gouania willdenowi</name>
    <name type="common">Blunt-snouted clingfish</name>
    <name type="synonym">Lepadogaster willdenowi</name>
    <dbReference type="NCBI Taxonomy" id="441366"/>
    <lineage>
        <taxon>Eukaryota</taxon>
        <taxon>Metazoa</taxon>
        <taxon>Chordata</taxon>
        <taxon>Craniata</taxon>
        <taxon>Vertebrata</taxon>
        <taxon>Euteleostomi</taxon>
        <taxon>Actinopterygii</taxon>
        <taxon>Neopterygii</taxon>
        <taxon>Teleostei</taxon>
        <taxon>Neoteleostei</taxon>
        <taxon>Acanthomorphata</taxon>
        <taxon>Ovalentaria</taxon>
        <taxon>Blenniimorphae</taxon>
        <taxon>Blenniiformes</taxon>
        <taxon>Gobiesocoidei</taxon>
        <taxon>Gobiesocidae</taxon>
        <taxon>Gobiesocinae</taxon>
        <taxon>Gouania</taxon>
    </lineage>
</organism>
<evidence type="ECO:0000256" key="4">
    <source>
        <dbReference type="ARBA" id="ARBA00022490"/>
    </source>
</evidence>
<dbReference type="Proteomes" id="UP000694680">
    <property type="component" value="Chromosome 18"/>
</dbReference>
<reference evidence="9" key="1">
    <citation type="submission" date="2020-06" db="EMBL/GenBank/DDBJ databases">
        <authorList>
            <consortium name="Wellcome Sanger Institute Data Sharing"/>
        </authorList>
    </citation>
    <scope>NUCLEOTIDE SEQUENCE [LARGE SCALE GENOMIC DNA]</scope>
</reference>
<dbReference type="GO" id="GO:0005741">
    <property type="term" value="C:mitochondrial outer membrane"/>
    <property type="evidence" value="ECO:0007669"/>
    <property type="project" value="TreeGrafter"/>
</dbReference>
<reference evidence="9" key="2">
    <citation type="submission" date="2025-08" db="UniProtKB">
        <authorList>
            <consortium name="Ensembl"/>
        </authorList>
    </citation>
    <scope>IDENTIFICATION</scope>
</reference>
<dbReference type="InterPro" id="IPR046371">
    <property type="entry name" value="Bcl-2_BH1-3"/>
</dbReference>
<keyword evidence="4" id="KW-0963">Cytoplasm</keyword>
<keyword evidence="7" id="KW-0472">Membrane</keyword>
<dbReference type="GO" id="GO:0001836">
    <property type="term" value="P:release of cytochrome c from mitochondria"/>
    <property type="evidence" value="ECO:0007669"/>
    <property type="project" value="TreeGrafter"/>
</dbReference>
<evidence type="ECO:0000259" key="8">
    <source>
        <dbReference type="SMART" id="SM00337"/>
    </source>
</evidence>
<name>A0A8C5GAN3_GOUWI</name>
<keyword evidence="7" id="KW-0812">Transmembrane</keyword>
<keyword evidence="5" id="KW-0053">Apoptosis</keyword>
<evidence type="ECO:0000313" key="9">
    <source>
        <dbReference type="Ensembl" id="ENSGWIP00000026444.1"/>
    </source>
</evidence>
<evidence type="ECO:0000256" key="2">
    <source>
        <dbReference type="ARBA" id="ARBA00004496"/>
    </source>
</evidence>
<dbReference type="PANTHER" id="PTHR11256">
    <property type="entry name" value="BCL-2 RELATED"/>
    <property type="match status" value="1"/>
</dbReference>
<dbReference type="InterPro" id="IPR013281">
    <property type="entry name" value="Apop_reg_Mc1"/>
</dbReference>
<dbReference type="Pfam" id="PF00452">
    <property type="entry name" value="Bcl-2"/>
    <property type="match status" value="1"/>
</dbReference>
<dbReference type="GO" id="GO:0051400">
    <property type="term" value="F:BH domain binding"/>
    <property type="evidence" value="ECO:0007669"/>
    <property type="project" value="TreeGrafter"/>
</dbReference>
<comment type="subcellular location">
    <subcellularLocation>
        <location evidence="2">Cytoplasm</location>
    </subcellularLocation>
    <subcellularLocation>
        <location evidence="1">Nucleus</location>
    </subcellularLocation>
</comment>
<dbReference type="PRINTS" id="PR01866">
    <property type="entry name" value="APOPREGMCL1"/>
</dbReference>
<dbReference type="GO" id="GO:0008630">
    <property type="term" value="P:intrinsic apoptotic signaling pathway in response to DNA damage"/>
    <property type="evidence" value="ECO:0007669"/>
    <property type="project" value="TreeGrafter"/>
</dbReference>
<dbReference type="GO" id="GO:0008053">
    <property type="term" value="P:mitochondrial fusion"/>
    <property type="evidence" value="ECO:0007669"/>
    <property type="project" value="TreeGrafter"/>
</dbReference>
<dbReference type="Ensembl" id="ENSGWIT00000028878.1">
    <property type="protein sequence ID" value="ENSGWIP00000026444.1"/>
    <property type="gene ID" value="ENSGWIG00000013878.1"/>
</dbReference>
<dbReference type="SUPFAM" id="SSF56854">
    <property type="entry name" value="Bcl-2 inhibitors of programmed cell death"/>
    <property type="match status" value="1"/>
</dbReference>
<dbReference type="PRINTS" id="PR01862">
    <property type="entry name" value="BCL2FAMILY"/>
</dbReference>
<comment type="similarity">
    <text evidence="3">Belongs to the Bcl-2 family.</text>
</comment>
<dbReference type="GO" id="GO:0097192">
    <property type="term" value="P:extrinsic apoptotic signaling pathway in absence of ligand"/>
    <property type="evidence" value="ECO:0007669"/>
    <property type="project" value="TreeGrafter"/>
</dbReference>
<keyword evidence="6" id="KW-0539">Nucleus</keyword>
<feature type="domain" description="Bcl-2 Bcl-2 homology region 1-3" evidence="8">
    <location>
        <begin position="44"/>
        <end position="132"/>
    </location>
</feature>
<evidence type="ECO:0000256" key="5">
    <source>
        <dbReference type="ARBA" id="ARBA00022703"/>
    </source>
</evidence>
<protein>
    <recommendedName>
        <fullName evidence="8">Bcl-2 Bcl-2 homology region 1-3 domain-containing protein</fullName>
    </recommendedName>
</protein>
<evidence type="ECO:0000256" key="1">
    <source>
        <dbReference type="ARBA" id="ARBA00004123"/>
    </source>
</evidence>
<dbReference type="GO" id="GO:0042981">
    <property type="term" value="P:regulation of apoptotic process"/>
    <property type="evidence" value="ECO:0007669"/>
    <property type="project" value="InterPro"/>
</dbReference>
<evidence type="ECO:0000256" key="7">
    <source>
        <dbReference type="SAM" id="Phobius"/>
    </source>
</evidence>
<evidence type="ECO:0000256" key="3">
    <source>
        <dbReference type="ARBA" id="ARBA00009458"/>
    </source>
</evidence>
<dbReference type="PANTHER" id="PTHR11256:SF46">
    <property type="entry name" value="INDUCED MYELOID LEUKEMIA CELL DIFFERENTIATION PROTEIN MCL-1"/>
    <property type="match status" value="1"/>
</dbReference>
<dbReference type="Gene3D" id="1.10.437.10">
    <property type="entry name" value="Blc2-like"/>
    <property type="match status" value="1"/>
</dbReference>
<dbReference type="GO" id="GO:0005634">
    <property type="term" value="C:nucleus"/>
    <property type="evidence" value="ECO:0007669"/>
    <property type="project" value="UniProtKB-SubCell"/>
</dbReference>
<dbReference type="SMART" id="SM00337">
    <property type="entry name" value="BCL"/>
    <property type="match status" value="1"/>
</dbReference>
<feature type="transmembrane region" description="Helical" evidence="7">
    <location>
        <begin position="151"/>
        <end position="173"/>
    </location>
</feature>
<evidence type="ECO:0000313" key="10">
    <source>
        <dbReference type="Proteomes" id="UP000694680"/>
    </source>
</evidence>
<dbReference type="GO" id="GO:0015267">
    <property type="term" value="F:channel activity"/>
    <property type="evidence" value="ECO:0007669"/>
    <property type="project" value="TreeGrafter"/>
</dbReference>
<dbReference type="CDD" id="cd06845">
    <property type="entry name" value="Bcl-2_like"/>
    <property type="match status" value="1"/>
</dbReference>
<dbReference type="InterPro" id="IPR036834">
    <property type="entry name" value="Bcl-2-like_sf"/>
</dbReference>
<dbReference type="PROSITE" id="PS50062">
    <property type="entry name" value="BCL2_FAMILY"/>
    <property type="match status" value="1"/>
</dbReference>
<keyword evidence="10" id="KW-1185">Reference proteome</keyword>
<dbReference type="InterPro" id="IPR026298">
    <property type="entry name" value="Bcl-2_fam"/>
</dbReference>
<dbReference type="AlphaFoldDB" id="A0A8C5GAN3"/>
<keyword evidence="7" id="KW-1133">Transmembrane helix</keyword>
<sequence length="185" mass="20944">METTENSRCHSGVAISNNEIDWMGFGNRHVNSFYSANVRVYFNLHFVLTGMVNILSQMNCCENMTFVSIVGRDVFADRTNWGRIASLVAFGAVLCQHMKERGRTNCVELACQTISTYLLTEQREWLMNNNSWDGSVDFFRVADPESTVRNILQAFAGFAGIVATLAFLIKLIWTLKKLTFGLLFC</sequence>
<evidence type="ECO:0000256" key="6">
    <source>
        <dbReference type="ARBA" id="ARBA00023242"/>
    </source>
</evidence>
<dbReference type="InterPro" id="IPR002475">
    <property type="entry name" value="Bcl2-like"/>
</dbReference>
<proteinExistence type="inferred from homology"/>
<reference evidence="9" key="3">
    <citation type="submission" date="2025-09" db="UniProtKB">
        <authorList>
            <consortium name="Ensembl"/>
        </authorList>
    </citation>
    <scope>IDENTIFICATION</scope>
</reference>
<accession>A0A8C5GAN3</accession>